<comment type="caution">
    <text evidence="2">The sequence shown here is derived from an EMBL/GenBank/DDBJ whole genome shotgun (WGS) entry which is preliminary data.</text>
</comment>
<feature type="region of interest" description="Disordered" evidence="1">
    <location>
        <begin position="20"/>
        <end position="42"/>
    </location>
</feature>
<feature type="non-terminal residue" evidence="2">
    <location>
        <position position="1"/>
    </location>
</feature>
<organism evidence="2">
    <name type="scientific">marine sediment metagenome</name>
    <dbReference type="NCBI Taxonomy" id="412755"/>
    <lineage>
        <taxon>unclassified sequences</taxon>
        <taxon>metagenomes</taxon>
        <taxon>ecological metagenomes</taxon>
    </lineage>
</organism>
<accession>X0YN07</accession>
<name>X0YN07_9ZZZZ</name>
<evidence type="ECO:0000313" key="2">
    <source>
        <dbReference type="EMBL" id="GAG49863.1"/>
    </source>
</evidence>
<protein>
    <submittedName>
        <fullName evidence="2">Uncharacterized protein</fullName>
    </submittedName>
</protein>
<evidence type="ECO:0000256" key="1">
    <source>
        <dbReference type="SAM" id="MobiDB-lite"/>
    </source>
</evidence>
<feature type="compositionally biased region" description="Basic and acidic residues" evidence="1">
    <location>
        <begin position="29"/>
        <end position="42"/>
    </location>
</feature>
<reference evidence="2" key="1">
    <citation type="journal article" date="2014" name="Front. Microbiol.">
        <title>High frequency of phylogenetically diverse reductive dehalogenase-homologous genes in deep subseafloor sedimentary metagenomes.</title>
        <authorList>
            <person name="Kawai M."/>
            <person name="Futagami T."/>
            <person name="Toyoda A."/>
            <person name="Takaki Y."/>
            <person name="Nishi S."/>
            <person name="Hori S."/>
            <person name="Arai W."/>
            <person name="Tsubouchi T."/>
            <person name="Morono Y."/>
            <person name="Uchiyama I."/>
            <person name="Ito T."/>
            <person name="Fujiyama A."/>
            <person name="Inagaki F."/>
            <person name="Takami H."/>
        </authorList>
    </citation>
    <scope>NUCLEOTIDE SEQUENCE</scope>
    <source>
        <strain evidence="2">Expedition CK06-06</strain>
    </source>
</reference>
<dbReference type="EMBL" id="BARS01055891">
    <property type="protein sequence ID" value="GAG49863.1"/>
    <property type="molecule type" value="Genomic_DNA"/>
</dbReference>
<proteinExistence type="predicted"/>
<sequence length="42" mass="4831">QCAFVRLRTLPYIKEVNEAATSLRPPPESSKEEKDYTTADYI</sequence>
<gene>
    <name evidence="2" type="ORF">S01H1_82446</name>
</gene>
<dbReference type="AlphaFoldDB" id="X0YN07"/>